<keyword evidence="3" id="KW-1185">Reference proteome</keyword>
<gene>
    <name evidence="2" type="ORF">SAMN05660206_105231</name>
</gene>
<organism evidence="2 3">
    <name type="scientific">Sphingobacterium wenxiniae</name>
    <dbReference type="NCBI Taxonomy" id="683125"/>
    <lineage>
        <taxon>Bacteria</taxon>
        <taxon>Pseudomonadati</taxon>
        <taxon>Bacteroidota</taxon>
        <taxon>Sphingobacteriia</taxon>
        <taxon>Sphingobacteriales</taxon>
        <taxon>Sphingobacteriaceae</taxon>
        <taxon>Sphingobacterium</taxon>
    </lineage>
</organism>
<evidence type="ECO:0000313" key="3">
    <source>
        <dbReference type="Proteomes" id="UP000198785"/>
    </source>
</evidence>
<dbReference type="Proteomes" id="UP000198785">
    <property type="component" value="Unassembled WGS sequence"/>
</dbReference>
<evidence type="ECO:0000256" key="1">
    <source>
        <dbReference type="SAM" id="MobiDB-lite"/>
    </source>
</evidence>
<dbReference type="RefSeq" id="WP_093365400.1">
    <property type="nucleotide sequence ID" value="NZ_FOZZ01000005.1"/>
</dbReference>
<protein>
    <submittedName>
        <fullName evidence="2">Uncharacterized protein</fullName>
    </submittedName>
</protein>
<name>A0A1I6T2P7_9SPHI</name>
<reference evidence="2 3" key="1">
    <citation type="submission" date="2016-10" db="EMBL/GenBank/DDBJ databases">
        <authorList>
            <person name="de Groot N.N."/>
        </authorList>
    </citation>
    <scope>NUCLEOTIDE SEQUENCE [LARGE SCALE GENOMIC DNA]</scope>
    <source>
        <strain evidence="2 3">DSM 22789</strain>
    </source>
</reference>
<accession>A0A1I6T2P7</accession>
<evidence type="ECO:0000313" key="2">
    <source>
        <dbReference type="EMBL" id="SFS83539.1"/>
    </source>
</evidence>
<feature type="region of interest" description="Disordered" evidence="1">
    <location>
        <begin position="158"/>
        <end position="178"/>
    </location>
</feature>
<proteinExistence type="predicted"/>
<dbReference type="STRING" id="683125.SAMN05660206_105231"/>
<sequence length="218" mass="25572">MYNFEKLVASSQSTKSSEVSIKVEVPNAGNVKISFNKDSEAYICMVFYFKPSTEKLQYRKDGEISPQLLLEVKKKREFIRQSIKQTNELLKFQRNKKVYFQTIRDNLAVNLNSIADSKLSDQFYEDFFFSKVNYTPLSSQIKPQKLVLLNQYGRPIKPYRPRTPFSSRNPYSNRRRDEEAQRLKIESMNNGTWNERDYRNAKTVATVSSLRTTGQLIF</sequence>
<dbReference type="EMBL" id="FOZZ01000005">
    <property type="protein sequence ID" value="SFS83539.1"/>
    <property type="molecule type" value="Genomic_DNA"/>
</dbReference>
<dbReference type="AlphaFoldDB" id="A0A1I6T2P7"/>